<protein>
    <recommendedName>
        <fullName evidence="4">Leucyl/phenylalanyl-tRNA--protein transferase</fullName>
        <ecNumber evidence="4">2.3.2.6</ecNumber>
    </recommendedName>
    <alternativeName>
        <fullName evidence="4">L/F-transferase</fullName>
    </alternativeName>
    <alternativeName>
        <fullName evidence="4">Leucyltransferase</fullName>
    </alternativeName>
    <alternativeName>
        <fullName evidence="4">Phenyalanyltransferase</fullName>
    </alternativeName>
</protein>
<accession>A0ABS7ZQZ8</accession>
<dbReference type="Proteomes" id="UP000714380">
    <property type="component" value="Unassembled WGS sequence"/>
</dbReference>
<dbReference type="InterPro" id="IPR042221">
    <property type="entry name" value="Leu/Phe-tRNA_Trfase_N"/>
</dbReference>
<dbReference type="Pfam" id="PF03588">
    <property type="entry name" value="Leu_Phe_trans"/>
    <property type="match status" value="1"/>
</dbReference>
<dbReference type="InterPro" id="IPR042203">
    <property type="entry name" value="Leu/Phe-tRNA_Trfase_C"/>
</dbReference>
<evidence type="ECO:0000256" key="3">
    <source>
        <dbReference type="ARBA" id="ARBA00023315"/>
    </source>
</evidence>
<comment type="catalytic activity">
    <reaction evidence="4">
        <text>N-terminal L-arginyl-[protein] + L-leucyl-tRNA(Leu) = N-terminal L-leucyl-L-arginyl-[protein] + tRNA(Leu) + H(+)</text>
        <dbReference type="Rhea" id="RHEA:50416"/>
        <dbReference type="Rhea" id="RHEA-COMP:9613"/>
        <dbReference type="Rhea" id="RHEA-COMP:9622"/>
        <dbReference type="Rhea" id="RHEA-COMP:12672"/>
        <dbReference type="Rhea" id="RHEA-COMP:12673"/>
        <dbReference type="ChEBI" id="CHEBI:15378"/>
        <dbReference type="ChEBI" id="CHEBI:64719"/>
        <dbReference type="ChEBI" id="CHEBI:78442"/>
        <dbReference type="ChEBI" id="CHEBI:78494"/>
        <dbReference type="ChEBI" id="CHEBI:133044"/>
        <dbReference type="EC" id="2.3.2.6"/>
    </reaction>
</comment>
<gene>
    <name evidence="4" type="primary">aat</name>
    <name evidence="5" type="ORF">I9W95_10855</name>
</gene>
<sequence>MIDWLDETSFPTFPPTSAALQDPNGLLAAGGLVSPLWLDQAYQRGIFPWNDPAEVRLWWSPAPRAIIEPSTFRIARSVGKALRRQDYRITVNQAFERVMANCARPRDYESGTWISDEMIDGYTRLHEAGRALSFEYWSLEGQLQGGLYGLIRGRAFFGESMFSLTSNASKIAFAYAAQALFRAGITLIDCQMKTDHLARFGLTEVARTDYEAKLHKATHSACQIELPGVLA</sequence>
<comment type="catalytic activity">
    <reaction evidence="4">
        <text>L-phenylalanyl-tRNA(Phe) + an N-terminal L-alpha-aminoacyl-[protein] = an N-terminal L-phenylalanyl-L-alpha-aminoacyl-[protein] + tRNA(Phe)</text>
        <dbReference type="Rhea" id="RHEA:43632"/>
        <dbReference type="Rhea" id="RHEA-COMP:9668"/>
        <dbReference type="Rhea" id="RHEA-COMP:9699"/>
        <dbReference type="Rhea" id="RHEA-COMP:10636"/>
        <dbReference type="Rhea" id="RHEA-COMP:10637"/>
        <dbReference type="ChEBI" id="CHEBI:78442"/>
        <dbReference type="ChEBI" id="CHEBI:78531"/>
        <dbReference type="ChEBI" id="CHEBI:78597"/>
        <dbReference type="ChEBI" id="CHEBI:83561"/>
        <dbReference type="EC" id="2.3.2.6"/>
    </reaction>
</comment>
<keyword evidence="3 4" id="KW-0012">Acyltransferase</keyword>
<name>A0ABS7ZQZ8_9GAMM</name>
<comment type="similarity">
    <text evidence="4">Belongs to the L/F-transferase family.</text>
</comment>
<evidence type="ECO:0000313" key="6">
    <source>
        <dbReference type="Proteomes" id="UP000714380"/>
    </source>
</evidence>
<dbReference type="EMBL" id="JAEDAH010000054">
    <property type="protein sequence ID" value="MCA6064107.1"/>
    <property type="molecule type" value="Genomic_DNA"/>
</dbReference>
<keyword evidence="1 4" id="KW-0963">Cytoplasm</keyword>
<evidence type="ECO:0000256" key="1">
    <source>
        <dbReference type="ARBA" id="ARBA00022490"/>
    </source>
</evidence>
<dbReference type="RefSeq" id="WP_225674761.1">
    <property type="nucleotide sequence ID" value="NZ_JAEDAH010000054.1"/>
</dbReference>
<dbReference type="EC" id="2.3.2.6" evidence="4"/>
<comment type="function">
    <text evidence="4">Functions in the N-end rule pathway of protein degradation where it conjugates Leu, Phe and, less efficiently, Met from aminoacyl-tRNAs to the N-termini of proteins containing an N-terminal arginine or lysine.</text>
</comment>
<dbReference type="GO" id="GO:0008914">
    <property type="term" value="F:leucyl-tRNA--protein transferase activity"/>
    <property type="evidence" value="ECO:0007669"/>
    <property type="project" value="UniProtKB-EC"/>
</dbReference>
<proteinExistence type="inferred from homology"/>
<dbReference type="HAMAP" id="MF_00688">
    <property type="entry name" value="Leu_Phe_trans"/>
    <property type="match status" value="1"/>
</dbReference>
<keyword evidence="2 4" id="KW-0808">Transferase</keyword>
<organism evidence="5 6">
    <name type="scientific">Thalassolituus marinus</name>
    <dbReference type="NCBI Taxonomy" id="671053"/>
    <lineage>
        <taxon>Bacteria</taxon>
        <taxon>Pseudomonadati</taxon>
        <taxon>Pseudomonadota</taxon>
        <taxon>Gammaproteobacteria</taxon>
        <taxon>Oceanospirillales</taxon>
        <taxon>Oceanospirillaceae</taxon>
        <taxon>Thalassolituus</taxon>
    </lineage>
</organism>
<dbReference type="NCBIfam" id="TIGR00667">
    <property type="entry name" value="aat"/>
    <property type="match status" value="1"/>
</dbReference>
<dbReference type="PANTHER" id="PTHR30098">
    <property type="entry name" value="LEUCYL/PHENYLALANYL-TRNA--PROTEIN TRANSFERASE"/>
    <property type="match status" value="1"/>
</dbReference>
<dbReference type="Gene3D" id="3.40.630.70">
    <property type="entry name" value="Leucyl/phenylalanyl-tRNA-protein transferase, C-terminal domain"/>
    <property type="match status" value="1"/>
</dbReference>
<reference evidence="5 6" key="1">
    <citation type="submission" date="2020-12" db="EMBL/GenBank/DDBJ databases">
        <title>Novel Thalassolituus-related marine hydrocarbonoclastic bacteria mediated algae-derived hydrocarbons mineralization in twilight zone of the northern South China Sea.</title>
        <authorList>
            <person name="Dong C."/>
        </authorList>
    </citation>
    <scope>NUCLEOTIDE SEQUENCE [LARGE SCALE GENOMIC DNA]</scope>
    <source>
        <strain evidence="5 6">IMCC1826</strain>
    </source>
</reference>
<evidence type="ECO:0000256" key="2">
    <source>
        <dbReference type="ARBA" id="ARBA00022679"/>
    </source>
</evidence>
<comment type="caution">
    <text evidence="5">The sequence shown here is derived from an EMBL/GenBank/DDBJ whole genome shotgun (WGS) entry which is preliminary data.</text>
</comment>
<keyword evidence="6" id="KW-1185">Reference proteome</keyword>
<dbReference type="Gene3D" id="3.30.70.3550">
    <property type="entry name" value="Leucyl/phenylalanyl-tRNA-protein transferase, N-terminal domain"/>
    <property type="match status" value="1"/>
</dbReference>
<comment type="catalytic activity">
    <reaction evidence="4">
        <text>N-terminal L-lysyl-[protein] + L-leucyl-tRNA(Leu) = N-terminal L-leucyl-L-lysyl-[protein] + tRNA(Leu) + H(+)</text>
        <dbReference type="Rhea" id="RHEA:12340"/>
        <dbReference type="Rhea" id="RHEA-COMP:9613"/>
        <dbReference type="Rhea" id="RHEA-COMP:9622"/>
        <dbReference type="Rhea" id="RHEA-COMP:12670"/>
        <dbReference type="Rhea" id="RHEA-COMP:12671"/>
        <dbReference type="ChEBI" id="CHEBI:15378"/>
        <dbReference type="ChEBI" id="CHEBI:65249"/>
        <dbReference type="ChEBI" id="CHEBI:78442"/>
        <dbReference type="ChEBI" id="CHEBI:78494"/>
        <dbReference type="ChEBI" id="CHEBI:133043"/>
        <dbReference type="EC" id="2.3.2.6"/>
    </reaction>
</comment>
<dbReference type="SUPFAM" id="SSF55729">
    <property type="entry name" value="Acyl-CoA N-acyltransferases (Nat)"/>
    <property type="match status" value="1"/>
</dbReference>
<dbReference type="PANTHER" id="PTHR30098:SF2">
    <property type="entry name" value="LEUCYL_PHENYLALANYL-TRNA--PROTEIN TRANSFERASE"/>
    <property type="match status" value="1"/>
</dbReference>
<dbReference type="InterPro" id="IPR016181">
    <property type="entry name" value="Acyl_CoA_acyltransferase"/>
</dbReference>
<dbReference type="InterPro" id="IPR004616">
    <property type="entry name" value="Leu/Phe-tRNA_Trfase"/>
</dbReference>
<evidence type="ECO:0000313" key="5">
    <source>
        <dbReference type="EMBL" id="MCA6064107.1"/>
    </source>
</evidence>
<comment type="subcellular location">
    <subcellularLocation>
        <location evidence="4">Cytoplasm</location>
    </subcellularLocation>
</comment>
<evidence type="ECO:0000256" key="4">
    <source>
        <dbReference type="HAMAP-Rule" id="MF_00688"/>
    </source>
</evidence>